<reference evidence="2 3" key="1">
    <citation type="journal article" date="2016" name="Front. Microbiol.">
        <title>Genome and transcriptome sequences reveal the specific parasitism of the nematophagous Purpureocillium lilacinum 36-1.</title>
        <authorList>
            <person name="Xie J."/>
            <person name="Li S."/>
            <person name="Mo C."/>
            <person name="Xiao X."/>
            <person name="Peng D."/>
            <person name="Wang G."/>
            <person name="Xiao Y."/>
        </authorList>
    </citation>
    <scope>NUCLEOTIDE SEQUENCE [LARGE SCALE GENOMIC DNA]</scope>
    <source>
        <strain evidence="2 3">36-1</strain>
    </source>
</reference>
<evidence type="ECO:0000313" key="3">
    <source>
        <dbReference type="Proteomes" id="UP000245956"/>
    </source>
</evidence>
<gene>
    <name evidence="2" type="ORF">PCL_04456</name>
</gene>
<name>A0A2U3DXG3_PURLI</name>
<feature type="region of interest" description="Disordered" evidence="1">
    <location>
        <begin position="463"/>
        <end position="488"/>
    </location>
</feature>
<evidence type="ECO:0000256" key="1">
    <source>
        <dbReference type="SAM" id="MobiDB-lite"/>
    </source>
</evidence>
<feature type="compositionally biased region" description="Basic and acidic residues" evidence="1">
    <location>
        <begin position="383"/>
        <end position="396"/>
    </location>
</feature>
<dbReference type="EMBL" id="LCWV01000021">
    <property type="protein sequence ID" value="PWI66950.1"/>
    <property type="molecule type" value="Genomic_DNA"/>
</dbReference>
<evidence type="ECO:0000313" key="2">
    <source>
        <dbReference type="EMBL" id="PWI66950.1"/>
    </source>
</evidence>
<feature type="region of interest" description="Disordered" evidence="1">
    <location>
        <begin position="552"/>
        <end position="573"/>
    </location>
</feature>
<comment type="caution">
    <text evidence="2">The sequence shown here is derived from an EMBL/GenBank/DDBJ whole genome shotgun (WGS) entry which is preliminary data.</text>
</comment>
<accession>A0A2U3DXG3</accession>
<feature type="region of interest" description="Disordered" evidence="1">
    <location>
        <begin position="273"/>
        <end position="304"/>
    </location>
</feature>
<dbReference type="Proteomes" id="UP000245956">
    <property type="component" value="Unassembled WGS sequence"/>
</dbReference>
<protein>
    <submittedName>
        <fullName evidence="2">Uncharacterized protein</fullName>
    </submittedName>
</protein>
<feature type="compositionally biased region" description="Pro residues" evidence="1">
    <location>
        <begin position="559"/>
        <end position="568"/>
    </location>
</feature>
<organism evidence="2 3">
    <name type="scientific">Purpureocillium lilacinum</name>
    <name type="common">Paecilomyces lilacinus</name>
    <dbReference type="NCBI Taxonomy" id="33203"/>
    <lineage>
        <taxon>Eukaryota</taxon>
        <taxon>Fungi</taxon>
        <taxon>Dikarya</taxon>
        <taxon>Ascomycota</taxon>
        <taxon>Pezizomycotina</taxon>
        <taxon>Sordariomycetes</taxon>
        <taxon>Hypocreomycetidae</taxon>
        <taxon>Hypocreales</taxon>
        <taxon>Ophiocordycipitaceae</taxon>
        <taxon>Purpureocillium</taxon>
    </lineage>
</organism>
<proteinExistence type="predicted"/>
<sequence length="642" mass="69105">MWDDDQGGVAASALADWTGLRSRFSPHWLAWPGGAWGARDGGALLARGKKKLTRHTLFQLHRPLIGPAGRQHRPGPCKCGERYQSAAAGAGAGAGAVTTTRCPLWLGSLLNSVAAEKDASGVRVAVARSLNCRIRTPVLPRRWPRTRPFFSWPLVPRDWALSTVVLPIAEVVRTAALEMAHVMTSLAAASHRLPELLCCRQGTPNTLLGVGIALRDTLSQPASQPASRPGPGCLVLVGSIWAIRVTRPSRHPMWAPRKIDALRPRGLASDSDVSVHGQSSCHEGGGRCVSLGPSPSRRKVVGGRSHGWPDVVAGGSQCLRPLSISPDSHRACQGKQGWLLPMSLVAPRSAVWASANQACVLRECFVRILKKIPGLMIVDENGKRRGSEGRRREEKQAGLGPEAYDTRDRGFGRKEVERIRSPTWRCCCWLGRLERSRQLCMYRVLDGNQPRYLCRGDGPLGWAGDDPPPPAAPRMPDATASCAPGETPSSVLLRRAPSPCEAARVQRAQTPTTGTPPAPPRVGTEAVPSTFCSCTTCLLACWEAAAFRAAPTGAHPRPPHAPPAPAPAPDSSSRNLCRTFTLSRLAPRPIPPRPPSISSLSNIYYTTAPDHHRRCMPRAPPISTAQHPVRPVCAFAHCSISD</sequence>
<dbReference type="AlphaFoldDB" id="A0A2U3DXG3"/>
<feature type="region of interest" description="Disordered" evidence="1">
    <location>
        <begin position="383"/>
        <end position="406"/>
    </location>
</feature>